<reference evidence="2" key="2">
    <citation type="submission" date="2007-03" db="EMBL/GenBank/DDBJ databases">
        <authorList>
            <consortium name="The International Medicago Genome Annotation Group"/>
        </authorList>
    </citation>
    <scope>NUCLEOTIDE SEQUENCE</scope>
</reference>
<gene>
    <name evidence="2" type="ORF">MtrDRAFT_AC169177g13v1</name>
</gene>
<name>A2Q5S9_MEDTR</name>
<feature type="compositionally biased region" description="Polar residues" evidence="1">
    <location>
        <begin position="75"/>
        <end position="87"/>
    </location>
</feature>
<proteinExistence type="predicted"/>
<sequence length="87" mass="9996">MIRISPPYRATKVLRRYLWASTNYEHSTVTPTNYGHHIPHGSQPIMGTKRRQRASTNYEHSKGNNKPQPIMGTQDFGSQPIMSTTRQ</sequence>
<feature type="region of interest" description="Disordered" evidence="1">
    <location>
        <begin position="29"/>
        <end position="87"/>
    </location>
</feature>
<organism evidence="2">
    <name type="scientific">Medicago truncatula</name>
    <name type="common">Barrel medic</name>
    <name type="synonym">Medicago tribuloides</name>
    <dbReference type="NCBI Taxonomy" id="3880"/>
    <lineage>
        <taxon>Eukaryota</taxon>
        <taxon>Viridiplantae</taxon>
        <taxon>Streptophyta</taxon>
        <taxon>Embryophyta</taxon>
        <taxon>Tracheophyta</taxon>
        <taxon>Spermatophyta</taxon>
        <taxon>Magnoliopsida</taxon>
        <taxon>eudicotyledons</taxon>
        <taxon>Gunneridae</taxon>
        <taxon>Pentapetalae</taxon>
        <taxon>rosids</taxon>
        <taxon>fabids</taxon>
        <taxon>Fabales</taxon>
        <taxon>Fabaceae</taxon>
        <taxon>Papilionoideae</taxon>
        <taxon>50 kb inversion clade</taxon>
        <taxon>NPAAA clade</taxon>
        <taxon>Hologalegina</taxon>
        <taxon>IRL clade</taxon>
        <taxon>Trifolieae</taxon>
        <taxon>Medicago</taxon>
    </lineage>
</organism>
<accession>A2Q5S9</accession>
<dbReference type="AlphaFoldDB" id="A2Q5S9"/>
<reference evidence="2" key="1">
    <citation type="submission" date="2005-12" db="EMBL/GenBank/DDBJ databases">
        <authorList>
            <person name="Town C.D."/>
        </authorList>
    </citation>
    <scope>NUCLEOTIDE SEQUENCE</scope>
</reference>
<evidence type="ECO:0000256" key="1">
    <source>
        <dbReference type="SAM" id="MobiDB-lite"/>
    </source>
</evidence>
<evidence type="ECO:0000313" key="2">
    <source>
        <dbReference type="EMBL" id="ABN08949.1"/>
    </source>
</evidence>
<dbReference type="EMBL" id="AC169177">
    <property type="protein sequence ID" value="ABN08949.1"/>
    <property type="molecule type" value="Genomic_DNA"/>
</dbReference>
<protein>
    <submittedName>
        <fullName evidence="2">Uncharacterized protein</fullName>
    </submittedName>
</protein>